<dbReference type="EMBL" id="PEDF01000013">
    <property type="protein sequence ID" value="RFZ47679.1"/>
    <property type="molecule type" value="Genomic_DNA"/>
</dbReference>
<dbReference type="Proteomes" id="UP000257451">
    <property type="component" value="Unassembled WGS sequence"/>
</dbReference>
<sequence length="53" mass="6403">MTHCKRNHPIRSSLDRLPNRTCRECNRMAAREYQRRTRADAAKYRQLQELLTS</sequence>
<reference evidence="1 2" key="1">
    <citation type="journal article" date="2018" name="Sci. Rep.">
        <title>Extensive genomic diversity among Mycobacterium marinum strains revealed by whole genome sequencing.</title>
        <authorList>
            <person name="Das S."/>
            <person name="Pettersson B.M."/>
            <person name="Behra P.R."/>
            <person name="Mallick A."/>
            <person name="Cheramie M."/>
            <person name="Ramesh M."/>
            <person name="Shirreff L."/>
            <person name="DuCote T."/>
            <person name="Dasgupta S."/>
            <person name="Ennis D.G."/>
            <person name="Kirsebom L.A."/>
        </authorList>
    </citation>
    <scope>NUCLEOTIDE SEQUENCE [LARGE SCALE GENOMIC DNA]</scope>
    <source>
        <strain evidence="1 2">Davis1</strain>
    </source>
</reference>
<evidence type="ECO:0000313" key="2">
    <source>
        <dbReference type="Proteomes" id="UP000257451"/>
    </source>
</evidence>
<evidence type="ECO:0000313" key="1">
    <source>
        <dbReference type="EMBL" id="RFZ47679.1"/>
    </source>
</evidence>
<organism evidence="1 2">
    <name type="scientific">Mycobacterium marinum</name>
    <dbReference type="NCBI Taxonomy" id="1781"/>
    <lineage>
        <taxon>Bacteria</taxon>
        <taxon>Bacillati</taxon>
        <taxon>Actinomycetota</taxon>
        <taxon>Actinomycetes</taxon>
        <taxon>Mycobacteriales</taxon>
        <taxon>Mycobacteriaceae</taxon>
        <taxon>Mycobacterium</taxon>
        <taxon>Mycobacterium ulcerans group</taxon>
    </lineage>
</organism>
<gene>
    <name evidence="1" type="ORF">DAVIS_00394</name>
</gene>
<protein>
    <submittedName>
        <fullName evidence="1">Uncharacterized protein</fullName>
    </submittedName>
</protein>
<dbReference type="AlphaFoldDB" id="A0A3E2N2Q6"/>
<comment type="caution">
    <text evidence="1">The sequence shown here is derived from an EMBL/GenBank/DDBJ whole genome shotgun (WGS) entry which is preliminary data.</text>
</comment>
<proteinExistence type="predicted"/>
<accession>A0A3E2N2Q6</accession>
<name>A0A3E2N2Q6_MYCMR</name>